<dbReference type="RefSeq" id="WP_160991095.1">
    <property type="nucleotide sequence ID" value="NZ_WWCO01000009.1"/>
</dbReference>
<organism evidence="2 3">
    <name type="scientific">Duganella lactea</name>
    <dbReference type="NCBI Taxonomy" id="2692173"/>
    <lineage>
        <taxon>Bacteria</taxon>
        <taxon>Pseudomonadati</taxon>
        <taxon>Pseudomonadota</taxon>
        <taxon>Betaproteobacteria</taxon>
        <taxon>Burkholderiales</taxon>
        <taxon>Oxalobacteraceae</taxon>
        <taxon>Telluria group</taxon>
        <taxon>Duganella</taxon>
    </lineage>
</organism>
<sequence length="54" mass="5549">MLNRTCLIFATTCLLSGVALAADDNQLLIGGGLAAEARYAGSDRNTVAPLVVLD</sequence>
<feature type="signal peptide" evidence="1">
    <location>
        <begin position="1"/>
        <end position="21"/>
    </location>
</feature>
<evidence type="ECO:0000313" key="3">
    <source>
        <dbReference type="Proteomes" id="UP000449678"/>
    </source>
</evidence>
<accession>A0ABW9V7T6</accession>
<protein>
    <recommendedName>
        <fullName evidence="4">MipA/OmpV family protein</fullName>
    </recommendedName>
</protein>
<evidence type="ECO:0008006" key="4">
    <source>
        <dbReference type="Google" id="ProtNLM"/>
    </source>
</evidence>
<dbReference type="EMBL" id="WWCO01000009">
    <property type="protein sequence ID" value="MYM35721.1"/>
    <property type="molecule type" value="Genomic_DNA"/>
</dbReference>
<evidence type="ECO:0000256" key="1">
    <source>
        <dbReference type="SAM" id="SignalP"/>
    </source>
</evidence>
<gene>
    <name evidence="2" type="ORF">GTP38_15410</name>
</gene>
<name>A0ABW9V7T6_9BURK</name>
<feature type="chain" id="PRO_5046206547" description="MipA/OmpV family protein" evidence="1">
    <location>
        <begin position="22"/>
        <end position="54"/>
    </location>
</feature>
<evidence type="ECO:0000313" key="2">
    <source>
        <dbReference type="EMBL" id="MYM35721.1"/>
    </source>
</evidence>
<dbReference type="Proteomes" id="UP000449678">
    <property type="component" value="Unassembled WGS sequence"/>
</dbReference>
<keyword evidence="1" id="KW-0732">Signal</keyword>
<proteinExistence type="predicted"/>
<comment type="caution">
    <text evidence="2">The sequence shown here is derived from an EMBL/GenBank/DDBJ whole genome shotgun (WGS) entry which is preliminary data.</text>
</comment>
<reference evidence="2 3" key="1">
    <citation type="submission" date="2019-12" db="EMBL/GenBank/DDBJ databases">
        <title>Novel species isolated from a subtropical stream in China.</title>
        <authorList>
            <person name="Lu H."/>
        </authorList>
    </citation>
    <scope>NUCLEOTIDE SEQUENCE [LARGE SCALE GENOMIC DNA]</scope>
    <source>
        <strain evidence="2 3">FT94W</strain>
    </source>
</reference>
<keyword evidence="3" id="KW-1185">Reference proteome</keyword>